<comment type="similarity">
    <text evidence="1">Belongs to the ustYa family.</text>
</comment>
<dbReference type="InterPro" id="IPR021765">
    <property type="entry name" value="UstYa-like"/>
</dbReference>
<evidence type="ECO:0000313" key="4">
    <source>
        <dbReference type="Proteomes" id="UP001338125"/>
    </source>
</evidence>
<protein>
    <submittedName>
        <fullName evidence="3">Hydroxylase cctR-like protein</fullName>
    </submittedName>
</protein>
<accession>A0ABR0SP90</accession>
<dbReference type="Pfam" id="PF11807">
    <property type="entry name" value="UstYa"/>
    <property type="match status" value="1"/>
</dbReference>
<keyword evidence="4" id="KW-1185">Reference proteome</keyword>
<dbReference type="PANTHER" id="PTHR33365">
    <property type="entry name" value="YALI0B05434P"/>
    <property type="match status" value="1"/>
</dbReference>
<organism evidence="3 4">
    <name type="scientific">Cladobotryum mycophilum</name>
    <dbReference type="NCBI Taxonomy" id="491253"/>
    <lineage>
        <taxon>Eukaryota</taxon>
        <taxon>Fungi</taxon>
        <taxon>Dikarya</taxon>
        <taxon>Ascomycota</taxon>
        <taxon>Pezizomycotina</taxon>
        <taxon>Sordariomycetes</taxon>
        <taxon>Hypocreomycetidae</taxon>
        <taxon>Hypocreales</taxon>
        <taxon>Hypocreaceae</taxon>
        <taxon>Cladobotryum</taxon>
    </lineage>
</organism>
<sequence>MKERDTDYKPLEVADEGEAETYIDPAEQGLLPPRYSEEATFPKRNITPSSIFHIAIISFELILCAFLVAGFVFLKNARESLTERVPLDGLLDLGSYNTMMKFENNSYLHRDTEEGNTYWKNLLESGGVVSLNTEWAQEQGLRPSAMSPTDSSQSIYQIDVFHALHCLNSIRQNLVPENRPPWDEKHMLHCLDYVRHQLLCHPDLTLVRTRDLDEFVLDETHMCRDYGAVVDWVDRHRWVEFPEWLKNKTSHRKQE</sequence>
<keyword evidence="2" id="KW-1133">Transmembrane helix</keyword>
<name>A0ABR0SP90_9HYPO</name>
<evidence type="ECO:0000256" key="1">
    <source>
        <dbReference type="ARBA" id="ARBA00035112"/>
    </source>
</evidence>
<evidence type="ECO:0000256" key="2">
    <source>
        <dbReference type="SAM" id="Phobius"/>
    </source>
</evidence>
<keyword evidence="2" id="KW-0472">Membrane</keyword>
<dbReference type="PANTHER" id="PTHR33365:SF6">
    <property type="entry name" value="OXIDASE USTYA"/>
    <property type="match status" value="1"/>
</dbReference>
<evidence type="ECO:0000313" key="3">
    <source>
        <dbReference type="EMBL" id="KAK5993601.1"/>
    </source>
</evidence>
<dbReference type="Proteomes" id="UP001338125">
    <property type="component" value="Unassembled WGS sequence"/>
</dbReference>
<dbReference type="EMBL" id="JAVFKD010000012">
    <property type="protein sequence ID" value="KAK5993601.1"/>
    <property type="molecule type" value="Genomic_DNA"/>
</dbReference>
<reference evidence="3 4" key="1">
    <citation type="submission" date="2024-01" db="EMBL/GenBank/DDBJ databases">
        <title>Complete genome of Cladobotryum mycophilum ATHUM6906.</title>
        <authorList>
            <person name="Christinaki A.C."/>
            <person name="Myridakis A.I."/>
            <person name="Kouvelis V.N."/>
        </authorList>
    </citation>
    <scope>NUCLEOTIDE SEQUENCE [LARGE SCALE GENOMIC DNA]</scope>
    <source>
        <strain evidence="3 4">ATHUM6906</strain>
    </source>
</reference>
<feature type="transmembrane region" description="Helical" evidence="2">
    <location>
        <begin position="51"/>
        <end position="74"/>
    </location>
</feature>
<keyword evidence="2" id="KW-0812">Transmembrane</keyword>
<gene>
    <name evidence="3" type="ORF">PT974_07035</name>
</gene>
<comment type="caution">
    <text evidence="3">The sequence shown here is derived from an EMBL/GenBank/DDBJ whole genome shotgun (WGS) entry which is preliminary data.</text>
</comment>
<proteinExistence type="inferred from homology"/>